<dbReference type="EMBL" id="JAPWTK010000356">
    <property type="protein sequence ID" value="KAJ8941752.1"/>
    <property type="molecule type" value="Genomic_DNA"/>
</dbReference>
<protein>
    <submittedName>
        <fullName evidence="1">Uncharacterized protein</fullName>
    </submittedName>
</protein>
<evidence type="ECO:0000313" key="2">
    <source>
        <dbReference type="Proteomes" id="UP001162162"/>
    </source>
</evidence>
<reference evidence="1" key="1">
    <citation type="journal article" date="2023" name="Insect Mol. Biol.">
        <title>Genome sequencing provides insights into the evolution of gene families encoding plant cell wall-degrading enzymes in longhorned beetles.</title>
        <authorList>
            <person name="Shin N.R."/>
            <person name="Okamura Y."/>
            <person name="Kirsch R."/>
            <person name="Pauchet Y."/>
        </authorList>
    </citation>
    <scope>NUCLEOTIDE SEQUENCE</scope>
    <source>
        <strain evidence="1">AMC_N1</strain>
    </source>
</reference>
<name>A0AAV8XS96_9CUCU</name>
<dbReference type="AlphaFoldDB" id="A0AAV8XS96"/>
<organism evidence="1 2">
    <name type="scientific">Aromia moschata</name>
    <dbReference type="NCBI Taxonomy" id="1265417"/>
    <lineage>
        <taxon>Eukaryota</taxon>
        <taxon>Metazoa</taxon>
        <taxon>Ecdysozoa</taxon>
        <taxon>Arthropoda</taxon>
        <taxon>Hexapoda</taxon>
        <taxon>Insecta</taxon>
        <taxon>Pterygota</taxon>
        <taxon>Neoptera</taxon>
        <taxon>Endopterygota</taxon>
        <taxon>Coleoptera</taxon>
        <taxon>Polyphaga</taxon>
        <taxon>Cucujiformia</taxon>
        <taxon>Chrysomeloidea</taxon>
        <taxon>Cerambycidae</taxon>
        <taxon>Cerambycinae</taxon>
        <taxon>Callichromatini</taxon>
        <taxon>Aromia</taxon>
    </lineage>
</organism>
<accession>A0AAV8XS96</accession>
<gene>
    <name evidence="1" type="ORF">NQ318_001346</name>
</gene>
<dbReference type="Proteomes" id="UP001162162">
    <property type="component" value="Unassembled WGS sequence"/>
</dbReference>
<evidence type="ECO:0000313" key="1">
    <source>
        <dbReference type="EMBL" id="KAJ8941752.1"/>
    </source>
</evidence>
<keyword evidence="2" id="KW-1185">Reference proteome</keyword>
<sequence>MSLNEARKNLEACLGDEFKKEYFALLRQWFMFSAPITKEEFDRRPKSTLVPDPQMYDLFKKELFLKVLIFLNMRHHVVLLHYLHQTLRAGMLRQNDYIIHGLRVYDQAVRRIDKR</sequence>
<comment type="caution">
    <text evidence="1">The sequence shown here is derived from an EMBL/GenBank/DDBJ whole genome shotgun (WGS) entry which is preliminary data.</text>
</comment>
<proteinExistence type="predicted"/>